<organism evidence="6 7">
    <name type="scientific">Novosphingobium aromaticivorans (strain ATCC 700278 / DSM 12444 / CCUG 56034 / CIP 105152 / NBRC 16084 / F199)</name>
    <dbReference type="NCBI Taxonomy" id="279238"/>
    <lineage>
        <taxon>Bacteria</taxon>
        <taxon>Pseudomonadati</taxon>
        <taxon>Pseudomonadota</taxon>
        <taxon>Alphaproteobacteria</taxon>
        <taxon>Sphingomonadales</taxon>
        <taxon>Sphingomonadaceae</taxon>
        <taxon>Novosphingobium</taxon>
    </lineage>
</organism>
<evidence type="ECO:0000313" key="7">
    <source>
        <dbReference type="Proteomes" id="UP000009134"/>
    </source>
</evidence>
<evidence type="ECO:0000259" key="5">
    <source>
        <dbReference type="PROSITE" id="PS50931"/>
    </source>
</evidence>
<keyword evidence="6" id="KW-0614">Plasmid</keyword>
<dbReference type="HOGENOM" id="CLU_039613_5_0_5"/>
<geneLocation type="plasmid" evidence="6 7">
    <name>pNL2</name>
</geneLocation>
<protein>
    <submittedName>
        <fullName evidence="6">Transcriptional regulator, LysR family</fullName>
    </submittedName>
</protein>
<dbReference type="KEGG" id="nar:Saro_3502"/>
<dbReference type="InterPro" id="IPR005119">
    <property type="entry name" value="LysR_subst-bd"/>
</dbReference>
<accession>A4XEK1</accession>
<dbReference type="InterPro" id="IPR036390">
    <property type="entry name" value="WH_DNA-bd_sf"/>
</dbReference>
<feature type="domain" description="HTH lysR-type" evidence="5">
    <location>
        <begin position="7"/>
        <end position="64"/>
    </location>
</feature>
<dbReference type="Proteomes" id="UP000009134">
    <property type="component" value="Plasmid pNL2"/>
</dbReference>
<dbReference type="PROSITE" id="PS50931">
    <property type="entry name" value="HTH_LYSR"/>
    <property type="match status" value="1"/>
</dbReference>
<dbReference type="CDD" id="cd05466">
    <property type="entry name" value="PBP2_LTTR_substrate"/>
    <property type="match status" value="1"/>
</dbReference>
<gene>
    <name evidence="6" type="ordered locus">Saro_3502</name>
</gene>
<evidence type="ECO:0000256" key="4">
    <source>
        <dbReference type="ARBA" id="ARBA00023163"/>
    </source>
</evidence>
<evidence type="ECO:0000256" key="2">
    <source>
        <dbReference type="ARBA" id="ARBA00023015"/>
    </source>
</evidence>
<dbReference type="PANTHER" id="PTHR30126">
    <property type="entry name" value="HTH-TYPE TRANSCRIPTIONAL REGULATOR"/>
    <property type="match status" value="1"/>
</dbReference>
<dbReference type="EMBL" id="CP000677">
    <property type="protein sequence ID" value="ABP64362.1"/>
    <property type="molecule type" value="Genomic_DNA"/>
</dbReference>
<dbReference type="GO" id="GO:0003700">
    <property type="term" value="F:DNA-binding transcription factor activity"/>
    <property type="evidence" value="ECO:0007669"/>
    <property type="project" value="InterPro"/>
</dbReference>
<dbReference type="Pfam" id="PF00126">
    <property type="entry name" value="HTH_1"/>
    <property type="match status" value="1"/>
</dbReference>
<dbReference type="PRINTS" id="PR00039">
    <property type="entry name" value="HTHLYSR"/>
</dbReference>
<reference evidence="6 7" key="1">
    <citation type="submission" date="2007-04" db="EMBL/GenBank/DDBJ databases">
        <title>Complete sequence of plasmid pNL2 of Novosphingobium aromaticivorans DSM 12444.</title>
        <authorList>
            <consortium name="US DOE Joint Genome Institute"/>
            <person name="Copeland A."/>
            <person name="Lucas S."/>
            <person name="Lapidus A."/>
            <person name="Barry K."/>
            <person name="Detter J.C."/>
            <person name="Glavina del Rio T."/>
            <person name="Hammon N."/>
            <person name="Israni S."/>
            <person name="Dalin E."/>
            <person name="Tice H."/>
            <person name="Pitluck S."/>
            <person name="Chertkov O."/>
            <person name="Han C."/>
            <person name="Thomson S."/>
            <person name="Schmutz J."/>
            <person name="Larimer F."/>
            <person name="Land M."/>
            <person name="Kyrpides N."/>
            <person name="Ivanova N."/>
            <person name="Fredrickson J."/>
            <person name="Romine M.F."/>
            <person name="Richardson P."/>
        </authorList>
    </citation>
    <scope>NUCLEOTIDE SEQUENCE [LARGE SCALE GENOMIC DNA]</scope>
    <source>
        <strain evidence="7">ATCC 700278 / DSM 12444 / CCUG 56034 / CIP 105152 / NBRC 16084 / F199</strain>
        <plasmid evidence="6 7">pNL2</plasmid>
    </source>
</reference>
<dbReference type="AlphaFoldDB" id="A4XEK1"/>
<keyword evidence="4" id="KW-0804">Transcription</keyword>
<dbReference type="GO" id="GO:0000976">
    <property type="term" value="F:transcription cis-regulatory region binding"/>
    <property type="evidence" value="ECO:0007669"/>
    <property type="project" value="TreeGrafter"/>
</dbReference>
<keyword evidence="7" id="KW-1185">Reference proteome</keyword>
<proteinExistence type="inferred from homology"/>
<dbReference type="SUPFAM" id="SSF46785">
    <property type="entry name" value="Winged helix' DNA-binding domain"/>
    <property type="match status" value="1"/>
</dbReference>
<evidence type="ECO:0000256" key="3">
    <source>
        <dbReference type="ARBA" id="ARBA00023125"/>
    </source>
</evidence>
<keyword evidence="3" id="KW-0238">DNA-binding</keyword>
<dbReference type="Gene3D" id="3.40.190.10">
    <property type="entry name" value="Periplasmic binding protein-like II"/>
    <property type="match status" value="2"/>
</dbReference>
<dbReference type="PANTHER" id="PTHR30126:SF39">
    <property type="entry name" value="HTH-TYPE TRANSCRIPTIONAL REGULATOR CYSL"/>
    <property type="match status" value="1"/>
</dbReference>
<comment type="similarity">
    <text evidence="1">Belongs to the LysR transcriptional regulatory family.</text>
</comment>
<dbReference type="SUPFAM" id="SSF53850">
    <property type="entry name" value="Periplasmic binding protein-like II"/>
    <property type="match status" value="1"/>
</dbReference>
<name>A4XEK1_NOVAD</name>
<dbReference type="InterPro" id="IPR000847">
    <property type="entry name" value="LysR_HTH_N"/>
</dbReference>
<sequence>MVMDAVMSLPQLRTFVEVYRQRSITAAARSLGLTQPAVSQHIATLEAGLERELFERHARGVTPTQAADELAAGISDSLDIAEAALSSARARSTDMSGAVRLIGNGDFLAEVIAPRLLPLLRSGMRVRLQAGDRDETRAGLLDGHHDLGLLGYAVQDKRLRGRLIHQERLHAVASPAVASRIAAAPDLARALMAEPMLAYNLERPLVDDWLTANRLGTKSPAPALIGQDLRCLRGMMEQGFGWTVLPGYLCARQIAQGSLAEIPAPVALPVHDYFLAWLPSALRHPRIAFAHHALVEGFDEQPQPIAVRPG</sequence>
<dbReference type="InterPro" id="IPR036388">
    <property type="entry name" value="WH-like_DNA-bd_sf"/>
</dbReference>
<evidence type="ECO:0000256" key="1">
    <source>
        <dbReference type="ARBA" id="ARBA00009437"/>
    </source>
</evidence>
<dbReference type="Pfam" id="PF03466">
    <property type="entry name" value="LysR_substrate"/>
    <property type="match status" value="1"/>
</dbReference>
<evidence type="ECO:0000313" key="6">
    <source>
        <dbReference type="EMBL" id="ABP64362.1"/>
    </source>
</evidence>
<keyword evidence="2" id="KW-0805">Transcription regulation</keyword>
<dbReference type="Gene3D" id="1.10.10.10">
    <property type="entry name" value="Winged helix-like DNA-binding domain superfamily/Winged helix DNA-binding domain"/>
    <property type="match status" value="1"/>
</dbReference>
<dbReference type="eggNOG" id="COG0583">
    <property type="taxonomic scope" value="Bacteria"/>
</dbReference>